<keyword evidence="1" id="KW-0808">Transferase</keyword>
<evidence type="ECO:0000313" key="6">
    <source>
        <dbReference type="WBParaSite" id="Gr19_v10_g15965.t1"/>
    </source>
</evidence>
<evidence type="ECO:0000313" key="5">
    <source>
        <dbReference type="Proteomes" id="UP000887572"/>
    </source>
</evidence>
<evidence type="ECO:0000256" key="1">
    <source>
        <dbReference type="ARBA" id="ARBA00022679"/>
    </source>
</evidence>
<dbReference type="Gene3D" id="3.10.110.10">
    <property type="entry name" value="Ubiquitin Conjugating Enzyme"/>
    <property type="match status" value="1"/>
</dbReference>
<dbReference type="GO" id="GO:0004869">
    <property type="term" value="F:cysteine-type endopeptidase inhibitor activity"/>
    <property type="evidence" value="ECO:0007669"/>
    <property type="project" value="TreeGrafter"/>
</dbReference>
<evidence type="ECO:0000256" key="2">
    <source>
        <dbReference type="ARBA" id="ARBA00022786"/>
    </source>
</evidence>
<evidence type="ECO:0000259" key="4">
    <source>
        <dbReference type="PROSITE" id="PS50127"/>
    </source>
</evidence>
<dbReference type="AlphaFoldDB" id="A0A914HC15"/>
<keyword evidence="2" id="KW-0833">Ubl conjugation pathway</keyword>
<protein>
    <submittedName>
        <fullName evidence="6">UBC core domain-containing protein</fullName>
    </submittedName>
</protein>
<evidence type="ECO:0000256" key="3">
    <source>
        <dbReference type="SAM" id="MobiDB-lite"/>
    </source>
</evidence>
<dbReference type="Proteomes" id="UP000887572">
    <property type="component" value="Unplaced"/>
</dbReference>
<dbReference type="GO" id="GO:0005634">
    <property type="term" value="C:nucleus"/>
    <property type="evidence" value="ECO:0007669"/>
    <property type="project" value="TreeGrafter"/>
</dbReference>
<dbReference type="SUPFAM" id="SSF54495">
    <property type="entry name" value="UBC-like"/>
    <property type="match status" value="1"/>
</dbReference>
<keyword evidence="5" id="KW-1185">Reference proteome</keyword>
<dbReference type="GO" id="GO:0016740">
    <property type="term" value="F:transferase activity"/>
    <property type="evidence" value="ECO:0007669"/>
    <property type="project" value="UniProtKB-KW"/>
</dbReference>
<dbReference type="SMART" id="SM00212">
    <property type="entry name" value="UBCc"/>
    <property type="match status" value="1"/>
</dbReference>
<sequence length="988" mass="114397">MNEITAMTFDLPSPDKRIELFRLDAEPVMKYVTPGFGMFISRFTDDMLVSYFKNKEIDKYQKNVPSHLRYFYLIRAVWKKVILDEQRAEWEKRAEDEPHLSQLTENSPDLFDRILRREIDTKLYERSEAFAEFKARENAFKEFFMQKYNKNLEVPSDSPFERTVNLLINVDYSESITSPHSIQLLKVFLNLEQFVNVLIESDKEKAVELLKQTVNYNPQQKEYLLPMLNKLLPTSSCEDLDQIATMIRTSSQSVKTDLDKLDYRQLAFYPLLILEKLLCRFSPDRVGAQKAAEFRHQALKLGVMDFVLECISHFTHQRSNFKKTRSWRMPLPQYSVSFSMENHVKRPKEPSDQNQAEPSKSEYAYRDKIRFAKGTGYGSGDMRQLWDYKETAQKIRYDDDNIACLLNILRAFIMPPIHEQDSTLSERSSENKNTSKRGQNNRRKNSDQKRPSKSMDALANRNSIPMEEEFLKLLQRSSLRLVIRSYLMSDTLLEVHKNIASYHAVFQLLVALSKSLPIKTDVLSLFANFYDDNLGLEEIDTDDEGLSFGGRTKAEEKQEILPFDVIFCTEEGGGFKVERNALIELLKHFSTNIDNYLKRIGSTITNQPSQVQNGYFDLFSFFGFGSVRNESGEKEVAGREEEKQLQELSSICKNVTSIFHELNKSEIGSISGEILKKLRVRDPSSSECLDGTAGTSASTDNESEKYCNAMQGLKFAVITFEKIFKKEAYFYRQKIKKEQTSGAANTTSRRIAREIQSLQSNLMLTKSTSAFVRSCEEHLDAMKVLITGPEGTPYQNGCFEFDFFFPPNFPQSAPQVHLRTTGNNTVRFNPNLYNEGKVCLSILGTWPGRPEEQWNAERSSLLQVIISIQSLIFVNDPYFNEPGYERYNNTQQGDLASQRYNAVIQVATVRWAILEQLKRPPIELENVVQLHFWLKRDEISDQIKGWIEEWKERGKQDNRFSATAGELEKLLKQVNDEFQKLKKLNLKE</sequence>
<feature type="compositionally biased region" description="Basic and acidic residues" evidence="3">
    <location>
        <begin position="342"/>
        <end position="351"/>
    </location>
</feature>
<name>A0A914HC15_GLORO</name>
<dbReference type="WBParaSite" id="Gr19_v10_g15965.t1">
    <property type="protein sequence ID" value="Gr19_v10_g15965.t1"/>
    <property type="gene ID" value="Gr19_v10_g15965"/>
</dbReference>
<dbReference type="PROSITE" id="PS50127">
    <property type="entry name" value="UBC_2"/>
    <property type="match status" value="1"/>
</dbReference>
<dbReference type="Pfam" id="PF00179">
    <property type="entry name" value="UQ_con"/>
    <property type="match status" value="1"/>
</dbReference>
<feature type="region of interest" description="Disordered" evidence="3">
    <location>
        <begin position="342"/>
        <end position="363"/>
    </location>
</feature>
<feature type="domain" description="UBC core" evidence="4">
    <location>
        <begin position="746"/>
        <end position="913"/>
    </location>
</feature>
<proteinExistence type="predicted"/>
<dbReference type="GO" id="GO:0043066">
    <property type="term" value="P:negative regulation of apoptotic process"/>
    <property type="evidence" value="ECO:0007669"/>
    <property type="project" value="TreeGrafter"/>
</dbReference>
<dbReference type="CDD" id="cd23810">
    <property type="entry name" value="UBCc_BIRC6"/>
    <property type="match status" value="1"/>
</dbReference>
<dbReference type="InterPro" id="IPR000608">
    <property type="entry name" value="UBC"/>
</dbReference>
<accession>A0A914HC15</accession>
<reference evidence="6" key="1">
    <citation type="submission" date="2022-11" db="UniProtKB">
        <authorList>
            <consortium name="WormBaseParasite"/>
        </authorList>
    </citation>
    <scope>IDENTIFICATION</scope>
</reference>
<dbReference type="PANTHER" id="PTHR46116:SF39">
    <property type="entry name" value="BACULOVIRAL IAP REPEAT-CONTAINING PROTEIN 6"/>
    <property type="match status" value="1"/>
</dbReference>
<dbReference type="InterPro" id="IPR016135">
    <property type="entry name" value="UBQ-conjugating_enzyme/RWD"/>
</dbReference>
<dbReference type="PANTHER" id="PTHR46116">
    <property type="entry name" value="(E3-INDEPENDENT) E2 UBIQUITIN-CONJUGATING ENZYME"/>
    <property type="match status" value="1"/>
</dbReference>
<feature type="region of interest" description="Disordered" evidence="3">
    <location>
        <begin position="421"/>
        <end position="459"/>
    </location>
</feature>
<organism evidence="5 6">
    <name type="scientific">Globodera rostochiensis</name>
    <name type="common">Golden nematode worm</name>
    <name type="synonym">Heterodera rostochiensis</name>
    <dbReference type="NCBI Taxonomy" id="31243"/>
    <lineage>
        <taxon>Eukaryota</taxon>
        <taxon>Metazoa</taxon>
        <taxon>Ecdysozoa</taxon>
        <taxon>Nematoda</taxon>
        <taxon>Chromadorea</taxon>
        <taxon>Rhabditida</taxon>
        <taxon>Tylenchina</taxon>
        <taxon>Tylenchomorpha</taxon>
        <taxon>Tylenchoidea</taxon>
        <taxon>Heteroderidae</taxon>
        <taxon>Heteroderinae</taxon>
        <taxon>Globodera</taxon>
    </lineage>
</organism>